<comment type="caution">
    <text evidence="1">The sequence shown here is derived from an EMBL/GenBank/DDBJ whole genome shotgun (WGS) entry which is preliminary data.</text>
</comment>
<sequence>MSRINSKEIIINKRRTFSSESIDSIESRTMSIGSIESITLVVEKEEIKSIPRKGILIKDNNNNKKRRVRDAELEYIEASPNISYFNQLIANNAWTSKK</sequence>
<organism evidence="1">
    <name type="scientific">marine sediment metagenome</name>
    <dbReference type="NCBI Taxonomy" id="412755"/>
    <lineage>
        <taxon>unclassified sequences</taxon>
        <taxon>metagenomes</taxon>
        <taxon>ecological metagenomes</taxon>
    </lineage>
</organism>
<name>X0W1S8_9ZZZZ</name>
<protein>
    <submittedName>
        <fullName evidence="1">Uncharacterized protein</fullName>
    </submittedName>
</protein>
<accession>X0W1S8</accession>
<dbReference type="EMBL" id="BARS01023021">
    <property type="protein sequence ID" value="GAG06696.1"/>
    <property type="molecule type" value="Genomic_DNA"/>
</dbReference>
<proteinExistence type="predicted"/>
<evidence type="ECO:0000313" key="1">
    <source>
        <dbReference type="EMBL" id="GAG06696.1"/>
    </source>
</evidence>
<gene>
    <name evidence="1" type="ORF">S01H1_36713</name>
</gene>
<dbReference type="AlphaFoldDB" id="X0W1S8"/>
<reference evidence="1" key="1">
    <citation type="journal article" date="2014" name="Front. Microbiol.">
        <title>High frequency of phylogenetically diverse reductive dehalogenase-homologous genes in deep subseafloor sedimentary metagenomes.</title>
        <authorList>
            <person name="Kawai M."/>
            <person name="Futagami T."/>
            <person name="Toyoda A."/>
            <person name="Takaki Y."/>
            <person name="Nishi S."/>
            <person name="Hori S."/>
            <person name="Arai W."/>
            <person name="Tsubouchi T."/>
            <person name="Morono Y."/>
            <person name="Uchiyama I."/>
            <person name="Ito T."/>
            <person name="Fujiyama A."/>
            <person name="Inagaki F."/>
            <person name="Takami H."/>
        </authorList>
    </citation>
    <scope>NUCLEOTIDE SEQUENCE</scope>
    <source>
        <strain evidence="1">Expedition CK06-06</strain>
    </source>
</reference>